<evidence type="ECO:0000259" key="1">
    <source>
        <dbReference type="Pfam" id="PF12680"/>
    </source>
</evidence>
<proteinExistence type="predicted"/>
<comment type="caution">
    <text evidence="2">The sequence shown here is derived from an EMBL/GenBank/DDBJ whole genome shotgun (WGS) entry which is preliminary data.</text>
</comment>
<accession>A0ABR9HW06</accession>
<evidence type="ECO:0000313" key="3">
    <source>
        <dbReference type="Proteomes" id="UP000631670"/>
    </source>
</evidence>
<name>A0ABR9HW06_9PSEU</name>
<keyword evidence="3" id="KW-1185">Reference proteome</keyword>
<organism evidence="2 3">
    <name type="scientific">Amycolatopsis lexingtonensis</name>
    <dbReference type="NCBI Taxonomy" id="218822"/>
    <lineage>
        <taxon>Bacteria</taxon>
        <taxon>Bacillati</taxon>
        <taxon>Actinomycetota</taxon>
        <taxon>Actinomycetes</taxon>
        <taxon>Pseudonocardiales</taxon>
        <taxon>Pseudonocardiaceae</taxon>
        <taxon>Amycolatopsis</taxon>
    </lineage>
</organism>
<dbReference type="InterPro" id="IPR037401">
    <property type="entry name" value="SnoaL-like"/>
</dbReference>
<dbReference type="SUPFAM" id="SSF54427">
    <property type="entry name" value="NTF2-like"/>
    <property type="match status" value="1"/>
</dbReference>
<feature type="domain" description="SnoaL-like" evidence="1">
    <location>
        <begin position="26"/>
        <end position="117"/>
    </location>
</feature>
<dbReference type="Pfam" id="PF12680">
    <property type="entry name" value="SnoaL_2"/>
    <property type="match status" value="1"/>
</dbReference>
<evidence type="ECO:0000313" key="2">
    <source>
        <dbReference type="EMBL" id="MBE1495095.1"/>
    </source>
</evidence>
<dbReference type="Gene3D" id="3.10.450.50">
    <property type="match status" value="1"/>
</dbReference>
<dbReference type="Proteomes" id="UP000631670">
    <property type="component" value="Unassembled WGS sequence"/>
</dbReference>
<dbReference type="EMBL" id="JADBEG010000001">
    <property type="protein sequence ID" value="MBE1495095.1"/>
    <property type="molecule type" value="Genomic_DNA"/>
</dbReference>
<gene>
    <name evidence="2" type="ORF">H4696_002195</name>
</gene>
<reference evidence="2 3" key="1">
    <citation type="submission" date="2020-10" db="EMBL/GenBank/DDBJ databases">
        <title>Sequencing the genomes of 1000 actinobacteria strains.</title>
        <authorList>
            <person name="Klenk H.-P."/>
        </authorList>
    </citation>
    <scope>NUCLEOTIDE SEQUENCE [LARGE SCALE GENOMIC DNA]</scope>
    <source>
        <strain evidence="2 3">DSM 44653</strain>
    </source>
</reference>
<dbReference type="InterPro" id="IPR032710">
    <property type="entry name" value="NTF2-like_dom_sf"/>
</dbReference>
<dbReference type="RefSeq" id="WP_192782241.1">
    <property type="nucleotide sequence ID" value="NZ_JADBEG010000001.1"/>
</dbReference>
<protein>
    <submittedName>
        <fullName evidence="2">Ketosteroid isomerase-like protein</fullName>
    </submittedName>
</protein>
<sequence length="139" mass="14625">MNSAAQTRCRRPDPAAIVLAQQALLRFGAGDFAGVAQLLAPRVEWHGPTPAKPGGTSETCTRRQVESFLSAFDSALTVAGLSVGRWVCEEDTVVVLGRIRCQARADGAEKSFEFAVSLTAGADLVDSCWLLAHPAGPAT</sequence>